<accession>G9QM28</accession>
<dbReference type="InterPro" id="IPR045527">
    <property type="entry name" value="DUF6470"/>
</dbReference>
<dbReference type="Pfam" id="PF20074">
    <property type="entry name" value="DUF6470"/>
    <property type="match status" value="1"/>
</dbReference>
<protein>
    <submittedName>
        <fullName evidence="1">Uncharacterized protein</fullName>
    </submittedName>
</protein>
<keyword evidence="2" id="KW-1185">Reference proteome</keyword>
<dbReference type="PATRIC" id="fig|665952.3.peg.2127"/>
<organism evidence="1 2">
    <name type="scientific">Bacillus smithii 7_3_47FAA</name>
    <dbReference type="NCBI Taxonomy" id="665952"/>
    <lineage>
        <taxon>Bacteria</taxon>
        <taxon>Bacillati</taxon>
        <taxon>Bacillota</taxon>
        <taxon>Bacilli</taxon>
        <taxon>Bacillales</taxon>
        <taxon>Bacillaceae</taxon>
        <taxon>Bacillus</taxon>
    </lineage>
</organism>
<evidence type="ECO:0000313" key="1">
    <source>
        <dbReference type="EMBL" id="EHL77355.1"/>
    </source>
</evidence>
<name>G9QM28_9BACI</name>
<evidence type="ECO:0000313" key="2">
    <source>
        <dbReference type="Proteomes" id="UP000011747"/>
    </source>
</evidence>
<sequence length="196" mass="22713">MEFPQIRIQSQKAQIAIATTPPKQTIEQPPSQLDLKQAKAELHIERIRGGLTIDQTKAWESMDLKPISKRIEEAAESGYQDWLEGIARRAEDGRELMEIEHKGNPLAEQAKRNSEPPEHQFNIGFIPPYFSVKLHYEPDRLKIDWDLHKAENHTKAQKPIIDYRPGNVSVQMAQYPALKIDFVHLKYKGIHYEQEI</sequence>
<dbReference type="EMBL" id="ACWF01000114">
    <property type="protein sequence ID" value="EHL77355.1"/>
    <property type="molecule type" value="Genomic_DNA"/>
</dbReference>
<dbReference type="HOGENOM" id="CLU_117584_2_0_9"/>
<dbReference type="Proteomes" id="UP000011747">
    <property type="component" value="Unassembled WGS sequence"/>
</dbReference>
<proteinExistence type="predicted"/>
<comment type="caution">
    <text evidence="1">The sequence shown here is derived from an EMBL/GenBank/DDBJ whole genome shotgun (WGS) entry which is preliminary data.</text>
</comment>
<gene>
    <name evidence="1" type="ORF">HMPREF1015_02086</name>
</gene>
<dbReference type="AlphaFoldDB" id="G9QM28"/>
<reference evidence="1 2" key="1">
    <citation type="submission" date="2011-09" db="EMBL/GenBank/DDBJ databases">
        <title>The Genome Sequence of Bacillus smithii 7_3_47FAA.</title>
        <authorList>
            <consortium name="The Broad Institute Genome Sequencing Platform"/>
            <person name="Earl A."/>
            <person name="Ward D."/>
            <person name="Feldgarden M."/>
            <person name="Gevers D."/>
            <person name="Daigneault M."/>
            <person name="Strauss J."/>
            <person name="Allen-Vercoe E."/>
            <person name="Young S.K."/>
            <person name="Zeng Q."/>
            <person name="Gargeya S."/>
            <person name="Fitzgerald M."/>
            <person name="Haas B."/>
            <person name="Abouelleil A."/>
            <person name="Alvarado L."/>
            <person name="Arachchi H.M."/>
            <person name="Berlin A."/>
            <person name="Brown A."/>
            <person name="Chapman S.B."/>
            <person name="Chen Z."/>
            <person name="Dunbar C."/>
            <person name="Freedman E."/>
            <person name="Gearin G."/>
            <person name="Goldberg J."/>
            <person name="Griggs A."/>
            <person name="Gujja S."/>
            <person name="Heiman D."/>
            <person name="Howarth C."/>
            <person name="Larson L."/>
            <person name="Lui A."/>
            <person name="MacDonald P.J.P."/>
            <person name="Montmayeur A."/>
            <person name="Murphy C."/>
            <person name="Neiman D."/>
            <person name="Pearson M."/>
            <person name="Priest M."/>
            <person name="Roberts A."/>
            <person name="Saif S."/>
            <person name="Shea T."/>
            <person name="Shenoy N."/>
            <person name="Sisk P."/>
            <person name="Stolte C."/>
            <person name="Sykes S."/>
            <person name="Wortman J."/>
            <person name="Nusbaum C."/>
            <person name="Birren B."/>
        </authorList>
    </citation>
    <scope>NUCLEOTIDE SEQUENCE [LARGE SCALE GENOMIC DNA]</scope>
    <source>
        <strain evidence="1 2">7_3_47FAA</strain>
    </source>
</reference>
<dbReference type="RefSeq" id="WP_004439690.1">
    <property type="nucleotide sequence ID" value="NZ_JH414756.1"/>
</dbReference>